<evidence type="ECO:0000313" key="2">
    <source>
        <dbReference type="EMBL" id="KAF0700885.1"/>
    </source>
</evidence>
<sequence length="322" mass="34668">MSSTMLSMAAPPPGSGKPRYAPPSTTVDESDLFAQQLTMYASLGRKEGQKAATAKARTEAEFMALLSAYFSGTDPKDYSAFLPHQMQAPRSAPASFADQKRPITSPTSAKSPELPKILNPRVVSMAASAFKAPSSSPASIPSARQYRVDVPATTYTDLRSQSSGTGSVPNSPHGMFLHAAPELDLDLDQRSSLSSMDDNNQPEDMLTPPSSSAAGVKWNSESMFDVVFQQQSMGMKLGYDPVKKCAVVKECFEGTESKKYAQITSGVAIMSVNGAFCLFILSVERFCLYTGQSLAGISLSKIMSRLREAQRPAVIRFETESP</sequence>
<name>A0A485KKU3_9STRA</name>
<evidence type="ECO:0000313" key="4">
    <source>
        <dbReference type="Proteomes" id="UP000332933"/>
    </source>
</evidence>
<keyword evidence="4" id="KW-1185">Reference proteome</keyword>
<feature type="region of interest" description="Disordered" evidence="1">
    <location>
        <begin position="1"/>
        <end position="28"/>
    </location>
</feature>
<proteinExistence type="predicted"/>
<dbReference type="AlphaFoldDB" id="A0A485KKU3"/>
<dbReference type="Proteomes" id="UP000332933">
    <property type="component" value="Unassembled WGS sequence"/>
</dbReference>
<accession>A0A485KKU3</accession>
<gene>
    <name evidence="3" type="primary">Aste57867_8603</name>
    <name evidence="2" type="ORF">As57867_008571</name>
    <name evidence="3" type="ORF">ASTE57867_8603</name>
</gene>
<evidence type="ECO:0000256" key="1">
    <source>
        <dbReference type="SAM" id="MobiDB-lite"/>
    </source>
</evidence>
<organism evidence="3 4">
    <name type="scientific">Aphanomyces stellatus</name>
    <dbReference type="NCBI Taxonomy" id="120398"/>
    <lineage>
        <taxon>Eukaryota</taxon>
        <taxon>Sar</taxon>
        <taxon>Stramenopiles</taxon>
        <taxon>Oomycota</taxon>
        <taxon>Saprolegniomycetes</taxon>
        <taxon>Saprolegniales</taxon>
        <taxon>Verrucalvaceae</taxon>
        <taxon>Aphanomyces</taxon>
    </lineage>
</organism>
<feature type="region of interest" description="Disordered" evidence="1">
    <location>
        <begin position="192"/>
        <end position="212"/>
    </location>
</feature>
<dbReference type="EMBL" id="CAADRA010005129">
    <property type="protein sequence ID" value="VFT85489.1"/>
    <property type="molecule type" value="Genomic_DNA"/>
</dbReference>
<feature type="region of interest" description="Disordered" evidence="1">
    <location>
        <begin position="89"/>
        <end position="114"/>
    </location>
</feature>
<protein>
    <submittedName>
        <fullName evidence="3">Aste57867_8603 protein</fullName>
    </submittedName>
</protein>
<dbReference type="OrthoDB" id="67726at2759"/>
<reference evidence="3 4" key="1">
    <citation type="submission" date="2019-03" db="EMBL/GenBank/DDBJ databases">
        <authorList>
            <person name="Gaulin E."/>
            <person name="Dumas B."/>
        </authorList>
    </citation>
    <scope>NUCLEOTIDE SEQUENCE [LARGE SCALE GENOMIC DNA]</scope>
    <source>
        <strain evidence="3">CBS 568.67</strain>
    </source>
</reference>
<dbReference type="EMBL" id="VJMH01005108">
    <property type="protein sequence ID" value="KAF0700885.1"/>
    <property type="molecule type" value="Genomic_DNA"/>
</dbReference>
<evidence type="ECO:0000313" key="3">
    <source>
        <dbReference type="EMBL" id="VFT85489.1"/>
    </source>
</evidence>
<reference evidence="2" key="2">
    <citation type="submission" date="2019-06" db="EMBL/GenBank/DDBJ databases">
        <title>Genomics analysis of Aphanomyces spp. identifies a new class of oomycete effector associated with host adaptation.</title>
        <authorList>
            <person name="Gaulin E."/>
        </authorList>
    </citation>
    <scope>NUCLEOTIDE SEQUENCE</scope>
    <source>
        <strain evidence="2">CBS 578.67</strain>
    </source>
</reference>